<evidence type="ECO:0000256" key="2">
    <source>
        <dbReference type="ARBA" id="ARBA00006375"/>
    </source>
</evidence>
<feature type="repeat" description="Solcar" evidence="10">
    <location>
        <begin position="36"/>
        <end position="127"/>
    </location>
</feature>
<organism evidence="12 13">
    <name type="scientific">Funneliformis geosporum</name>
    <dbReference type="NCBI Taxonomy" id="1117311"/>
    <lineage>
        <taxon>Eukaryota</taxon>
        <taxon>Fungi</taxon>
        <taxon>Fungi incertae sedis</taxon>
        <taxon>Mucoromycota</taxon>
        <taxon>Glomeromycotina</taxon>
        <taxon>Glomeromycetes</taxon>
        <taxon>Glomerales</taxon>
        <taxon>Glomeraceae</taxon>
        <taxon>Funneliformis</taxon>
    </lineage>
</organism>
<evidence type="ECO:0000256" key="5">
    <source>
        <dbReference type="ARBA" id="ARBA00022737"/>
    </source>
</evidence>
<proteinExistence type="inferred from homology"/>
<accession>A0A9W4WYU7</accession>
<dbReference type="PROSITE" id="PS50920">
    <property type="entry name" value="SOLCAR"/>
    <property type="match status" value="3"/>
</dbReference>
<keyword evidence="5" id="KW-0677">Repeat</keyword>
<dbReference type="InterPro" id="IPR018108">
    <property type="entry name" value="MCP_transmembrane"/>
</dbReference>
<evidence type="ECO:0000256" key="10">
    <source>
        <dbReference type="PROSITE-ProRule" id="PRU00282"/>
    </source>
</evidence>
<evidence type="ECO:0000256" key="6">
    <source>
        <dbReference type="ARBA" id="ARBA00022792"/>
    </source>
</evidence>
<feature type="repeat" description="Solcar" evidence="10">
    <location>
        <begin position="134"/>
        <end position="231"/>
    </location>
</feature>
<dbReference type="PRINTS" id="PR00926">
    <property type="entry name" value="MITOCARRIER"/>
</dbReference>
<sequence length="353" mass="39436">MSTTATTSHPPKTTPAYASQDALGKKLIYHNKQSLSYIIRSGMAGGVAGCVAKTVIAPLDRVKILFQTNSPQFQKYAGTWMGVFQASKEIYTNNGARGLFQGHSATLMRIFPYAAIKFVAYEQIRHILMPTQHETAFKHLLSGSLAGVTSVLFTYPLELIRVRLAFEVRNDSRLSLSYVSLCRQIYHESASHSRIIHFPIMNFYRGLNPTIMGMIPYAGVSFWTHYLLTELCRTSLADITTKPSLAIGKLDSRGQERKAPLKTWAELTVGGLAGAISQTASYPFEVIRRRMQVYGALDPTKFIGMWQTIRTIWSANGFKGFFVGLSIGYLKVTPMVAVSFTVYNRMKLFLNID</sequence>
<dbReference type="Proteomes" id="UP001153678">
    <property type="component" value="Unassembled WGS sequence"/>
</dbReference>
<feature type="repeat" description="Solcar" evidence="10">
    <location>
        <begin position="261"/>
        <end position="349"/>
    </location>
</feature>
<evidence type="ECO:0000256" key="9">
    <source>
        <dbReference type="ARBA" id="ARBA00023136"/>
    </source>
</evidence>
<keyword evidence="9 10" id="KW-0472">Membrane</keyword>
<keyword evidence="8" id="KW-0496">Mitochondrion</keyword>
<dbReference type="Pfam" id="PF00153">
    <property type="entry name" value="Mito_carr"/>
    <property type="match status" value="3"/>
</dbReference>
<dbReference type="PRINTS" id="PR00928">
    <property type="entry name" value="GRAVESDC"/>
</dbReference>
<dbReference type="InterPro" id="IPR002067">
    <property type="entry name" value="MCP"/>
</dbReference>
<keyword evidence="7" id="KW-1133">Transmembrane helix</keyword>
<dbReference type="GO" id="GO:0005743">
    <property type="term" value="C:mitochondrial inner membrane"/>
    <property type="evidence" value="ECO:0007669"/>
    <property type="project" value="UniProtKB-SubCell"/>
</dbReference>
<gene>
    <name evidence="12" type="ORF">FWILDA_LOCUS14060</name>
</gene>
<dbReference type="InterPro" id="IPR002167">
    <property type="entry name" value="GDC-like"/>
</dbReference>
<dbReference type="PANTHER" id="PTHR24089">
    <property type="entry name" value="SOLUTE CARRIER FAMILY 25"/>
    <property type="match status" value="1"/>
</dbReference>
<keyword evidence="6" id="KW-0999">Mitochondrion inner membrane</keyword>
<keyword evidence="13" id="KW-1185">Reference proteome</keyword>
<evidence type="ECO:0000256" key="8">
    <source>
        <dbReference type="ARBA" id="ARBA00023128"/>
    </source>
</evidence>
<reference evidence="12" key="1">
    <citation type="submission" date="2022-08" db="EMBL/GenBank/DDBJ databases">
        <authorList>
            <person name="Kallberg Y."/>
            <person name="Tangrot J."/>
            <person name="Rosling A."/>
        </authorList>
    </citation>
    <scope>NUCLEOTIDE SEQUENCE</scope>
    <source>
        <strain evidence="12">Wild A</strain>
    </source>
</reference>
<evidence type="ECO:0000256" key="7">
    <source>
        <dbReference type="ARBA" id="ARBA00022989"/>
    </source>
</evidence>
<evidence type="ECO:0000256" key="4">
    <source>
        <dbReference type="ARBA" id="ARBA00022692"/>
    </source>
</evidence>
<dbReference type="InterPro" id="IPR023395">
    <property type="entry name" value="MCP_dom_sf"/>
</dbReference>
<evidence type="ECO:0000256" key="1">
    <source>
        <dbReference type="ARBA" id="ARBA00004448"/>
    </source>
</evidence>
<dbReference type="GO" id="GO:0055085">
    <property type="term" value="P:transmembrane transport"/>
    <property type="evidence" value="ECO:0007669"/>
    <property type="project" value="InterPro"/>
</dbReference>
<comment type="subcellular location">
    <subcellularLocation>
        <location evidence="1">Mitochondrion inner membrane</location>
        <topology evidence="1">Multi-pass membrane protein</topology>
    </subcellularLocation>
</comment>
<evidence type="ECO:0000313" key="12">
    <source>
        <dbReference type="EMBL" id="CAI2189400.1"/>
    </source>
</evidence>
<dbReference type="Gene3D" id="1.50.40.10">
    <property type="entry name" value="Mitochondrial carrier domain"/>
    <property type="match status" value="1"/>
</dbReference>
<dbReference type="AlphaFoldDB" id="A0A9W4WYU7"/>
<comment type="similarity">
    <text evidence="2 11">Belongs to the mitochondrial carrier (TC 2.A.29) family.</text>
</comment>
<evidence type="ECO:0000313" key="13">
    <source>
        <dbReference type="Proteomes" id="UP001153678"/>
    </source>
</evidence>
<keyword evidence="4 10" id="KW-0812">Transmembrane</keyword>
<dbReference type="SUPFAM" id="SSF103506">
    <property type="entry name" value="Mitochondrial carrier"/>
    <property type="match status" value="1"/>
</dbReference>
<dbReference type="EMBL" id="CAMKVN010005802">
    <property type="protein sequence ID" value="CAI2189400.1"/>
    <property type="molecule type" value="Genomic_DNA"/>
</dbReference>
<evidence type="ECO:0000256" key="11">
    <source>
        <dbReference type="RuleBase" id="RU000488"/>
    </source>
</evidence>
<dbReference type="OrthoDB" id="270584at2759"/>
<name>A0A9W4WYU7_9GLOM</name>
<protein>
    <submittedName>
        <fullName evidence="12">19327_t:CDS:1</fullName>
    </submittedName>
</protein>
<evidence type="ECO:0000256" key="3">
    <source>
        <dbReference type="ARBA" id="ARBA00022448"/>
    </source>
</evidence>
<keyword evidence="3 11" id="KW-0813">Transport</keyword>
<comment type="caution">
    <text evidence="12">The sequence shown here is derived from an EMBL/GenBank/DDBJ whole genome shotgun (WGS) entry which is preliminary data.</text>
</comment>